<feature type="compositionally biased region" description="Low complexity" evidence="1">
    <location>
        <begin position="54"/>
        <end position="63"/>
    </location>
</feature>
<dbReference type="EMBL" id="JAKCXM010000063">
    <property type="protein sequence ID" value="KAJ0404394.1"/>
    <property type="molecule type" value="Genomic_DNA"/>
</dbReference>
<evidence type="ECO:0000256" key="1">
    <source>
        <dbReference type="SAM" id="MobiDB-lite"/>
    </source>
</evidence>
<dbReference type="AlphaFoldDB" id="A0AAD5QCI6"/>
<name>A0AAD5QCI6_PYTIN</name>
<keyword evidence="3" id="KW-1185">Reference proteome</keyword>
<proteinExistence type="predicted"/>
<feature type="region of interest" description="Disordered" evidence="1">
    <location>
        <begin position="49"/>
        <end position="102"/>
    </location>
</feature>
<comment type="caution">
    <text evidence="2">The sequence shown here is derived from an EMBL/GenBank/DDBJ whole genome shotgun (WGS) entry which is preliminary data.</text>
</comment>
<accession>A0AAD5QCI6</accession>
<gene>
    <name evidence="2" type="ORF">P43SY_007647</name>
</gene>
<evidence type="ECO:0000313" key="3">
    <source>
        <dbReference type="Proteomes" id="UP001209570"/>
    </source>
</evidence>
<evidence type="ECO:0000313" key="2">
    <source>
        <dbReference type="EMBL" id="KAJ0404394.1"/>
    </source>
</evidence>
<reference evidence="2" key="1">
    <citation type="submission" date="2021-12" db="EMBL/GenBank/DDBJ databases">
        <title>Prjna785345.</title>
        <authorList>
            <person name="Rujirawat T."/>
            <person name="Krajaejun T."/>
        </authorList>
    </citation>
    <scope>NUCLEOTIDE SEQUENCE</scope>
    <source>
        <strain evidence="2">Pi057C3</strain>
    </source>
</reference>
<protein>
    <submittedName>
        <fullName evidence="2">Uncharacterized protein</fullName>
    </submittedName>
</protein>
<sequence>MRLRPMKGAGYGAASTAIGRAAAELACKIADADDWTTIEGYREHRLDEALGDLAATQRATTRAPPRRPRPRRGQETAALTDEPTADDIEDQLRHVSSTAQVG</sequence>
<dbReference type="Proteomes" id="UP001209570">
    <property type="component" value="Unassembled WGS sequence"/>
</dbReference>
<organism evidence="2 3">
    <name type="scientific">Pythium insidiosum</name>
    <name type="common">Pythiosis disease agent</name>
    <dbReference type="NCBI Taxonomy" id="114742"/>
    <lineage>
        <taxon>Eukaryota</taxon>
        <taxon>Sar</taxon>
        <taxon>Stramenopiles</taxon>
        <taxon>Oomycota</taxon>
        <taxon>Peronosporomycetes</taxon>
        <taxon>Pythiales</taxon>
        <taxon>Pythiaceae</taxon>
        <taxon>Pythium</taxon>
    </lineage>
</organism>